<feature type="region of interest" description="Disordered" evidence="1">
    <location>
        <begin position="1"/>
        <end position="111"/>
    </location>
</feature>
<proteinExistence type="predicted"/>
<evidence type="ECO:0000256" key="1">
    <source>
        <dbReference type="SAM" id="MobiDB-lite"/>
    </source>
</evidence>
<accession>A0A6J4HU33</accession>
<dbReference type="AlphaFoldDB" id="A0A6J4HU33"/>
<organism evidence="2">
    <name type="scientific">uncultured Acetobacteraceae bacterium</name>
    <dbReference type="NCBI Taxonomy" id="169975"/>
    <lineage>
        <taxon>Bacteria</taxon>
        <taxon>Pseudomonadati</taxon>
        <taxon>Pseudomonadota</taxon>
        <taxon>Alphaproteobacteria</taxon>
        <taxon>Acetobacterales</taxon>
        <taxon>Acetobacteraceae</taxon>
        <taxon>environmental samples</taxon>
    </lineage>
</organism>
<reference evidence="2" key="1">
    <citation type="submission" date="2020-02" db="EMBL/GenBank/DDBJ databases">
        <authorList>
            <person name="Meier V. D."/>
        </authorList>
    </citation>
    <scope>NUCLEOTIDE SEQUENCE</scope>
    <source>
        <strain evidence="2">AVDCRST_MAG08</strain>
    </source>
</reference>
<protein>
    <submittedName>
        <fullName evidence="2">Acyl-CoA dehydrogenase</fullName>
    </submittedName>
</protein>
<sequence>GPAAAPLRRPRRNPRGGRQALRPLPRRILAQAGHGARLPHRVRPGADGGRLPRRPDPGGVRRRRPAAFGRRRDPGGDPPRWLQRRRVPRPDVHHGHHPQARQPGPEAPLPAQDRHRRAALAGLRRHGAHQRQRHHHAPHLRQARGRQVRRQRPEDLDQPRGALRPDAAARAHHAARADQEAHGRALDAHRGHEGGARKRPDHPPDPHHDEPQFLRDLLRQRGGSGGEPGRRGGPRLPLHPGRHERRAAADLGRVRRRRQVVHQQGGGLRQGARAVQPPDRAEPGRPVPDRPRLRPDARRRGAAAPGLREVRGRDALRRGGEHGQDALRRRLLGRGGGLHPDPRRLRLRRGVRRGAEVPRSAALPSGADQHQPRAELRGRARARHAAELL</sequence>
<feature type="compositionally biased region" description="Basic and acidic residues" evidence="1">
    <location>
        <begin position="279"/>
        <end position="299"/>
    </location>
</feature>
<feature type="non-terminal residue" evidence="2">
    <location>
        <position position="389"/>
    </location>
</feature>
<feature type="compositionally biased region" description="Basic and acidic residues" evidence="1">
    <location>
        <begin position="370"/>
        <end position="389"/>
    </location>
</feature>
<feature type="compositionally biased region" description="Basic residues" evidence="1">
    <location>
        <begin position="123"/>
        <end position="150"/>
    </location>
</feature>
<name>A0A6J4HU33_9PROT</name>
<evidence type="ECO:0000313" key="2">
    <source>
        <dbReference type="EMBL" id="CAA9232950.1"/>
    </source>
</evidence>
<feature type="compositionally biased region" description="Basic and acidic residues" evidence="1">
    <location>
        <begin position="308"/>
        <end position="328"/>
    </location>
</feature>
<feature type="region of interest" description="Disordered" evidence="1">
    <location>
        <begin position="123"/>
        <end position="389"/>
    </location>
</feature>
<feature type="compositionally biased region" description="Basic and acidic residues" evidence="1">
    <location>
        <begin position="175"/>
        <end position="219"/>
    </location>
</feature>
<gene>
    <name evidence="2" type="ORF">AVDCRST_MAG08-1222</name>
</gene>
<dbReference type="EMBL" id="CADCTG010000118">
    <property type="protein sequence ID" value="CAA9232950.1"/>
    <property type="molecule type" value="Genomic_DNA"/>
</dbReference>
<feature type="non-terminal residue" evidence="2">
    <location>
        <position position="1"/>
    </location>
</feature>